<dbReference type="AlphaFoldDB" id="A0A8S1BHB2"/>
<evidence type="ECO:0000313" key="4">
    <source>
        <dbReference type="Proteomes" id="UP000494106"/>
    </source>
</evidence>
<proteinExistence type="predicted"/>
<name>A0A8S1BHB2_ARCPL</name>
<organism evidence="3 4">
    <name type="scientific">Arctia plantaginis</name>
    <name type="common">Wood tiger moth</name>
    <name type="synonym">Phalaena plantaginis</name>
    <dbReference type="NCBI Taxonomy" id="874455"/>
    <lineage>
        <taxon>Eukaryota</taxon>
        <taxon>Metazoa</taxon>
        <taxon>Ecdysozoa</taxon>
        <taxon>Arthropoda</taxon>
        <taxon>Hexapoda</taxon>
        <taxon>Insecta</taxon>
        <taxon>Pterygota</taxon>
        <taxon>Neoptera</taxon>
        <taxon>Endopterygota</taxon>
        <taxon>Lepidoptera</taxon>
        <taxon>Glossata</taxon>
        <taxon>Ditrysia</taxon>
        <taxon>Noctuoidea</taxon>
        <taxon>Erebidae</taxon>
        <taxon>Arctiinae</taxon>
        <taxon>Arctia</taxon>
    </lineage>
</organism>
<evidence type="ECO:0000256" key="2">
    <source>
        <dbReference type="SAM" id="MobiDB-lite"/>
    </source>
</evidence>
<dbReference type="EMBL" id="CADEBC010000858">
    <property type="protein sequence ID" value="CAB3261585.1"/>
    <property type="molecule type" value="Genomic_DNA"/>
</dbReference>
<keyword evidence="4" id="KW-1185">Reference proteome</keyword>
<protein>
    <submittedName>
        <fullName evidence="3">Uncharacterized protein</fullName>
    </submittedName>
</protein>
<feature type="compositionally biased region" description="Polar residues" evidence="2">
    <location>
        <begin position="1"/>
        <end position="20"/>
    </location>
</feature>
<evidence type="ECO:0000256" key="1">
    <source>
        <dbReference type="SAM" id="Coils"/>
    </source>
</evidence>
<accession>A0A8S1BHB2</accession>
<gene>
    <name evidence="3" type="ORF">APLA_LOCUS17995</name>
</gene>
<feature type="coiled-coil region" evidence="1">
    <location>
        <begin position="93"/>
        <end position="141"/>
    </location>
</feature>
<evidence type="ECO:0000313" key="3">
    <source>
        <dbReference type="EMBL" id="CAB3261585.1"/>
    </source>
</evidence>
<feature type="region of interest" description="Disordered" evidence="2">
    <location>
        <begin position="1"/>
        <end position="22"/>
    </location>
</feature>
<reference evidence="3 4" key="1">
    <citation type="submission" date="2020-04" db="EMBL/GenBank/DDBJ databases">
        <authorList>
            <person name="Wallbank WR R."/>
            <person name="Pardo Diaz C."/>
            <person name="Kozak K."/>
            <person name="Martin S."/>
            <person name="Jiggins C."/>
            <person name="Moest M."/>
            <person name="Warren A I."/>
            <person name="Byers J.R.P. K."/>
            <person name="Montejo-Kovacevich G."/>
            <person name="Yen C E."/>
        </authorList>
    </citation>
    <scope>NUCLEOTIDE SEQUENCE [LARGE SCALE GENOMIC DNA]</scope>
</reference>
<comment type="caution">
    <text evidence="3">The sequence shown here is derived from an EMBL/GenBank/DDBJ whole genome shotgun (WGS) entry which is preliminary data.</text>
</comment>
<dbReference type="OrthoDB" id="7454255at2759"/>
<sequence length="249" mass="28456">MSLSRTPPKQCSGSTPNLSINEPRESLTDVSNITLRQEKRKRGDMMEDDLNAFIVEIKNMFNTASEAQNHKLSAMHSAIEEIRAQNCDISKSMEFLSAKYDEIKTKLDKCEKERGNHLSYIRELENRVEYLERNSRNTSIEIRNIPKIPSESKQSLVQLVKNIGTAVESTIEDCDIKDIFRYRSKSASTSVTPVVVEFTTARAKEKMLSEIRQFRQDKKTNLTTSLAQIDTRNSSMFVSDSLSQLRYGT</sequence>
<dbReference type="Proteomes" id="UP000494106">
    <property type="component" value="Unassembled WGS sequence"/>
</dbReference>
<keyword evidence="1" id="KW-0175">Coiled coil</keyword>